<dbReference type="Proteomes" id="UP000615593">
    <property type="component" value="Unassembled WGS sequence"/>
</dbReference>
<sequence>MVAACQDCEDDSGSINLLDCNLNTTVSTLAYQNSTSDPVTISFHAITENCLALDYTASGCDGSSWEVELIASEDILETNPPQRNLKFILTNQELYTAVIQQEMSFDISNLQVANNNSVLLSIDGITEPILYEY</sequence>
<accession>A0ABQ3BKJ3</accession>
<evidence type="ECO:0000313" key="2">
    <source>
        <dbReference type="Proteomes" id="UP000615593"/>
    </source>
</evidence>
<organism evidence="1 2">
    <name type="scientific">Mesonia mobilis</name>
    <dbReference type="NCBI Taxonomy" id="369791"/>
    <lineage>
        <taxon>Bacteria</taxon>
        <taxon>Pseudomonadati</taxon>
        <taxon>Bacteroidota</taxon>
        <taxon>Flavobacteriia</taxon>
        <taxon>Flavobacteriales</taxon>
        <taxon>Flavobacteriaceae</taxon>
        <taxon>Mesonia</taxon>
    </lineage>
</organism>
<comment type="caution">
    <text evidence="1">The sequence shown here is derived from an EMBL/GenBank/DDBJ whole genome shotgun (WGS) entry which is preliminary data.</text>
</comment>
<dbReference type="EMBL" id="BMWY01000002">
    <property type="protein sequence ID" value="GGZ49259.1"/>
    <property type="molecule type" value="Genomic_DNA"/>
</dbReference>
<proteinExistence type="predicted"/>
<name>A0ABQ3BKJ3_9FLAO</name>
<keyword evidence="2" id="KW-1185">Reference proteome</keyword>
<gene>
    <name evidence="1" type="ORF">GCM10008088_08320</name>
</gene>
<evidence type="ECO:0000313" key="1">
    <source>
        <dbReference type="EMBL" id="GGZ49259.1"/>
    </source>
</evidence>
<protein>
    <submittedName>
        <fullName evidence="1">Uncharacterized protein</fullName>
    </submittedName>
</protein>
<reference evidence="2" key="1">
    <citation type="journal article" date="2019" name="Int. J. Syst. Evol. Microbiol.">
        <title>The Global Catalogue of Microorganisms (GCM) 10K type strain sequencing project: providing services to taxonomists for standard genome sequencing and annotation.</title>
        <authorList>
            <consortium name="The Broad Institute Genomics Platform"/>
            <consortium name="The Broad Institute Genome Sequencing Center for Infectious Disease"/>
            <person name="Wu L."/>
            <person name="Ma J."/>
        </authorList>
    </citation>
    <scope>NUCLEOTIDE SEQUENCE [LARGE SCALE GENOMIC DNA]</scope>
    <source>
        <strain evidence="2">KCTC 12708</strain>
    </source>
</reference>